<accession>A0AAU7RSB2</accession>
<dbReference type="AlphaFoldDB" id="A0AAU7RSB2"/>
<dbReference type="EMBL" id="CP157960">
    <property type="protein sequence ID" value="XBT93023.1"/>
    <property type="molecule type" value="Genomic_DNA"/>
</dbReference>
<dbReference type="GO" id="GO:0016817">
    <property type="term" value="F:hydrolase activity, acting on acid anhydrides"/>
    <property type="evidence" value="ECO:0007669"/>
    <property type="project" value="InterPro"/>
</dbReference>
<evidence type="ECO:0000313" key="2">
    <source>
        <dbReference type="EMBL" id="XBT93023.1"/>
    </source>
</evidence>
<reference evidence="2" key="1">
    <citation type="submission" date="2024-06" db="EMBL/GenBank/DDBJ databases">
        <authorList>
            <person name="Li T."/>
            <person name="Gao R."/>
        </authorList>
    </citation>
    <scope>NUCLEOTIDE SEQUENCE</scope>
    <source>
        <strain evidence="2">ZPR3</strain>
    </source>
</reference>
<organism evidence="2">
    <name type="scientific">Rhizobium sp. ZPR3</name>
    <dbReference type="NCBI Taxonomy" id="3158967"/>
    <lineage>
        <taxon>Bacteria</taxon>
        <taxon>Pseudomonadati</taxon>
        <taxon>Pseudomonadota</taxon>
        <taxon>Alphaproteobacteria</taxon>
        <taxon>Hyphomicrobiales</taxon>
        <taxon>Rhizobiaceae</taxon>
        <taxon>Rhizobium/Agrobacterium group</taxon>
        <taxon>Rhizobium</taxon>
    </lineage>
</organism>
<protein>
    <submittedName>
        <fullName evidence="2">PriCT-2 domain-containing protein</fullName>
    </submittedName>
</protein>
<proteinExistence type="predicted"/>
<feature type="domain" description="Primase C-terminal 2" evidence="1">
    <location>
        <begin position="224"/>
        <end position="301"/>
    </location>
</feature>
<dbReference type="Pfam" id="PF08707">
    <property type="entry name" value="PriCT_2"/>
    <property type="match status" value="1"/>
</dbReference>
<gene>
    <name evidence="2" type="ORF">ABM479_00645</name>
</gene>
<name>A0AAU7RSB2_9HYPH</name>
<dbReference type="InterPro" id="IPR014819">
    <property type="entry name" value="PriCT_2"/>
</dbReference>
<dbReference type="Gene3D" id="3.30.70.1790">
    <property type="entry name" value="RepB DNA-primase, N-terminal domain"/>
    <property type="match status" value="1"/>
</dbReference>
<dbReference type="RefSeq" id="WP_349957392.1">
    <property type="nucleotide sequence ID" value="NZ_CP157960.1"/>
</dbReference>
<evidence type="ECO:0000259" key="1">
    <source>
        <dbReference type="Pfam" id="PF08707"/>
    </source>
</evidence>
<sequence length="952" mass="106790">MDTNEATRFLKYLTHKNIHDKYVSDQDHLFQLYPEKGRDGLVPRKAQLGRLASSLKDFEKAQEDGYAIGVTVNFVTGNNRVNENVLYYRAVWHDDDGKGFNGDDLPEPTLVIETSPNRFHRYWFIDRSKGEMTTDEWTGIMGVMACVHGSDKGHPCQALRLPGSYHQKGERHRVEIVGGTENLYSVSELLEAFGTMADYGLDEVDGVRAAPIPVDWEQDRERIAKALKSLSSDSRDKWFAYGGAIHDACGGAIEGFRIWDDWSRTSEKYDPATQVEYWNKEFPKRGNASNKTGLGTIFRDAIEAGANPDNVFLLPHEEQQPEYDYIDFSTAKLDDDEFPKAVINEVRKTFDGFGHKPSEAHYGGLEDIAKTFHRMAGGALAPNFFLSALPCGMGKTTVVTECTKQLLDWPTYKNAGVIYFLSRIVEINTLVERMGLSKNDFAVLVSEGRQGDVKNHGNPEPTKARILFTTHEQLKRRLEGGQQFEEIDKLFYRGHPRTVRIWDETITPSMALTLERRKVGRLLDALASNGFGSLADELEEWALSIKGKKTGDKVEVPDVNSVVTDLQNFRDMFGDDDRDIAEALWRLSGHQARVRTENLPKEANGVITLDYEDNLPKDLTPMLILDASGELRKTYAFWEKYRKDLGGSLKFLRSPPKTYHGLTIHHWNKGAGKAASNDWKKAPEIAAGVITAINTCVPVGEEVLVIHHKPKKVKGRAGPDMENLVKPDNGLNPNAKVRFLTYGNHTATNEFAHVKHVVLAGILQYNEAQYEAYGRGAKKIQTDDEFSDNDLQSVRVGEIAHNIFQAACRGQVRKAENGDCPEGCHLWIIFPNDRKKGFSQNHLARVFPRAEIVNWEPFGKQLTGKAKEVLEHVQGVFAGNPNAELKVSDVRDWVEMQKPNFSRLINGEDMKTSLQAEGIELVAGSGRTGSYFRKVSAKSLPWETGTQEGAGL</sequence>